<evidence type="ECO:0000313" key="5">
    <source>
        <dbReference type="EMBL" id="PYH41902.1"/>
    </source>
</evidence>
<feature type="region of interest" description="Disordered" evidence="3">
    <location>
        <begin position="122"/>
        <end position="175"/>
    </location>
</feature>
<feature type="compositionally biased region" description="Polar residues" evidence="3">
    <location>
        <begin position="38"/>
        <end position="50"/>
    </location>
</feature>
<reference evidence="5 6" key="1">
    <citation type="submission" date="2016-12" db="EMBL/GenBank/DDBJ databases">
        <title>The genomes of Aspergillus section Nigri reveals drivers in fungal speciation.</title>
        <authorList>
            <consortium name="DOE Joint Genome Institute"/>
            <person name="Vesth T.C."/>
            <person name="Nybo J."/>
            <person name="Theobald S."/>
            <person name="Brandl J."/>
            <person name="Frisvad J.C."/>
            <person name="Nielsen K.F."/>
            <person name="Lyhne E.K."/>
            <person name="Kogle M.E."/>
            <person name="Kuo A."/>
            <person name="Riley R."/>
            <person name="Clum A."/>
            <person name="Nolan M."/>
            <person name="Lipzen A."/>
            <person name="Salamov A."/>
            <person name="Henrissat B."/>
            <person name="Wiebenga A."/>
            <person name="De Vries R.P."/>
            <person name="Grigoriev I.V."/>
            <person name="Mortensen U.H."/>
            <person name="Andersen M.R."/>
            <person name="Baker S.E."/>
        </authorList>
    </citation>
    <scope>NUCLEOTIDE SEQUENCE [LARGE SCALE GENOMIC DNA]</scope>
    <source>
        <strain evidence="5 6">JOP 1030-1</strain>
    </source>
</reference>
<dbReference type="EMBL" id="KZ821257">
    <property type="protein sequence ID" value="PYH41902.1"/>
    <property type="molecule type" value="Genomic_DNA"/>
</dbReference>
<name>A0A319A359_9EURO</name>
<feature type="region of interest" description="Disordered" evidence="3">
    <location>
        <begin position="449"/>
        <end position="475"/>
    </location>
</feature>
<organism evidence="5 6">
    <name type="scientific">Aspergillus saccharolyticus JOP 1030-1</name>
    <dbReference type="NCBI Taxonomy" id="1450539"/>
    <lineage>
        <taxon>Eukaryota</taxon>
        <taxon>Fungi</taxon>
        <taxon>Dikarya</taxon>
        <taxon>Ascomycota</taxon>
        <taxon>Pezizomycotina</taxon>
        <taxon>Eurotiomycetes</taxon>
        <taxon>Eurotiomycetidae</taxon>
        <taxon>Eurotiales</taxon>
        <taxon>Aspergillaceae</taxon>
        <taxon>Aspergillus</taxon>
        <taxon>Aspergillus subgen. Circumdati</taxon>
    </lineage>
</organism>
<feature type="compositionally biased region" description="Polar residues" evidence="3">
    <location>
        <begin position="360"/>
        <end position="390"/>
    </location>
</feature>
<dbReference type="RefSeq" id="XP_025427884.1">
    <property type="nucleotide sequence ID" value="XM_025572166.1"/>
</dbReference>
<keyword evidence="6" id="KW-1185">Reference proteome</keyword>
<dbReference type="SMART" id="SM00360">
    <property type="entry name" value="RRM"/>
    <property type="match status" value="1"/>
</dbReference>
<feature type="region of interest" description="Disordered" evidence="3">
    <location>
        <begin position="791"/>
        <end position="920"/>
    </location>
</feature>
<feature type="compositionally biased region" description="Polar residues" evidence="3">
    <location>
        <begin position="904"/>
        <end position="920"/>
    </location>
</feature>
<dbReference type="PROSITE" id="PS50102">
    <property type="entry name" value="RRM"/>
    <property type="match status" value="1"/>
</dbReference>
<sequence>MLKPFQIRDLHRSPSLSSSDETSDLDHPLSPTRRTGIVQLSASQYDSLSSTHPRARLTYNDEDDGELITVGSSFELSQRLEEHVNADIDYISVSQTTLEPMHVFDIRRSNSVTELWKKYECKQGKQGKQAVQESKEIDDAPAEPTPAETPAPAIQQPGEHPDFSPRDAHATENEESPSLLAAFEAEMAKFLSTPQPAADTTPSAQPSTSTSSIQSYPDSRSTRSQNATDAFTHAMQSLIDGAEMLSFGVMSRLPEIERQLQHAQRAIPENVGSSMQGALATLEAQLRQVTNSLSNSPAVSAQVASILEGELPTATRTAESLRSMASELGNLGHTLFEAFEAELGCTRARPQQQSPASAAEYQNSENSVPDRNADITQASNAKPSSEQPEPTTGLEEKSSTKENDEAPDAGLHENASSRFEPSRHTSEPIVRPSDYLRRPMKLEPLMHHPHSQYHESSPHNHHPHAPPHPPFFHPPPPPHWPPPLISHPTWPFATPPELHNGYPSAPPPPLPPSPPIQSAKSPSLNAEEHSHRCRPQLRHSGGYNLPPTAPAHNEKVPTNASPTPSDARDVQLSENTALFIGNVGFNVSEKMISDVFASKGFLIKVHLPQESETGKHAGFGYLQFPSVHAAKAALDALQGEHIDGHAINLEFSDHSPILGLQPPEAHSQPSSLASVTPLATRPSELQGSVASSLTHGPNDARSKSAVKSTPADLCSEMKHKQDGAISTNGSEKLSEEDAERLNILFPSVLPGGPLQSSRSNSIPSNLSDWTADIDHHRFPPISQIEAQFRATHCHPTTRARGVSPDERPERLNANSTSWDIPGTYHQESNDDAARPSGTSQSRYKPDALGSSLGSHRHYRRSRTMKYPRSSWHGPGASGSVETGPSRHSHGRPKPGFHHRGSLHESPTNSPSRTPQISPEMQQRSIDACVATLVDLGYGGENDGGLQRIAVYAAAADANVLEAIDMIEEERKAYEQQRNMM</sequence>
<feature type="compositionally biased region" description="Polar residues" evidence="3">
    <location>
        <begin position="683"/>
        <end position="695"/>
    </location>
</feature>
<feature type="compositionally biased region" description="Low complexity" evidence="3">
    <location>
        <begin position="194"/>
        <end position="219"/>
    </location>
</feature>
<evidence type="ECO:0000313" key="6">
    <source>
        <dbReference type="Proteomes" id="UP000248349"/>
    </source>
</evidence>
<feature type="region of interest" description="Disordered" evidence="3">
    <location>
        <begin position="659"/>
        <end position="711"/>
    </location>
</feature>
<feature type="compositionally biased region" description="Basic and acidic residues" evidence="3">
    <location>
        <begin position="449"/>
        <end position="458"/>
    </location>
</feature>
<dbReference type="STRING" id="1450539.A0A319A359"/>
<evidence type="ECO:0000259" key="4">
    <source>
        <dbReference type="PROSITE" id="PS50102"/>
    </source>
</evidence>
<dbReference type="InterPro" id="IPR012677">
    <property type="entry name" value="Nucleotide-bd_a/b_plait_sf"/>
</dbReference>
<dbReference type="GO" id="GO:0003723">
    <property type="term" value="F:RNA binding"/>
    <property type="evidence" value="ECO:0007669"/>
    <property type="project" value="UniProtKB-UniRule"/>
</dbReference>
<feature type="compositionally biased region" description="Basic and acidic residues" evidence="3">
    <location>
        <begin position="1"/>
        <end position="12"/>
    </location>
</feature>
<evidence type="ECO:0000256" key="1">
    <source>
        <dbReference type="ARBA" id="ARBA00022884"/>
    </source>
</evidence>
<feature type="compositionally biased region" description="Basic and acidic residues" evidence="3">
    <location>
        <begin position="394"/>
        <end position="404"/>
    </location>
</feature>
<dbReference type="Gene3D" id="3.30.70.330">
    <property type="match status" value="1"/>
</dbReference>
<evidence type="ECO:0000256" key="3">
    <source>
        <dbReference type="SAM" id="MobiDB-lite"/>
    </source>
</evidence>
<accession>A0A319A359</accession>
<proteinExistence type="predicted"/>
<feature type="compositionally biased region" description="Basic residues" evidence="3">
    <location>
        <begin position="854"/>
        <end position="865"/>
    </location>
</feature>
<feature type="compositionally biased region" description="Basic and acidic residues" evidence="3">
    <location>
        <begin position="159"/>
        <end position="172"/>
    </location>
</feature>
<evidence type="ECO:0000256" key="2">
    <source>
        <dbReference type="PROSITE-ProRule" id="PRU00176"/>
    </source>
</evidence>
<feature type="compositionally biased region" description="Pro residues" evidence="3">
    <location>
        <begin position="466"/>
        <end position="475"/>
    </location>
</feature>
<protein>
    <recommendedName>
        <fullName evidence="4">RRM domain-containing protein</fullName>
    </recommendedName>
</protein>
<dbReference type="OrthoDB" id="193499at2759"/>
<feature type="region of interest" description="Disordered" evidence="3">
    <location>
        <begin position="194"/>
        <end position="226"/>
    </location>
</feature>
<feature type="region of interest" description="Disordered" evidence="3">
    <location>
        <begin position="1"/>
        <end position="50"/>
    </location>
</feature>
<dbReference type="PANTHER" id="PTHR48027">
    <property type="entry name" value="HETEROGENEOUS NUCLEAR RIBONUCLEOPROTEIN 87F-RELATED"/>
    <property type="match status" value="1"/>
</dbReference>
<feature type="compositionally biased region" description="Pro residues" evidence="3">
    <location>
        <begin position="504"/>
        <end position="515"/>
    </location>
</feature>
<dbReference type="InterPro" id="IPR000504">
    <property type="entry name" value="RRM_dom"/>
</dbReference>
<dbReference type="SUPFAM" id="SSF54928">
    <property type="entry name" value="RNA-binding domain, RBD"/>
    <property type="match status" value="1"/>
</dbReference>
<dbReference type="AlphaFoldDB" id="A0A319A359"/>
<dbReference type="InterPro" id="IPR052462">
    <property type="entry name" value="SLIRP/GR-RBP-like"/>
</dbReference>
<feature type="compositionally biased region" description="Basic residues" evidence="3">
    <location>
        <begin position="886"/>
        <end position="900"/>
    </location>
</feature>
<dbReference type="InterPro" id="IPR035979">
    <property type="entry name" value="RBD_domain_sf"/>
</dbReference>
<dbReference type="GeneID" id="37073394"/>
<dbReference type="Proteomes" id="UP000248349">
    <property type="component" value="Unassembled WGS sequence"/>
</dbReference>
<feature type="compositionally biased region" description="Low complexity" evidence="3">
    <location>
        <begin position="347"/>
        <end position="359"/>
    </location>
</feature>
<feature type="region of interest" description="Disordered" evidence="3">
    <location>
        <begin position="491"/>
        <end position="568"/>
    </location>
</feature>
<feature type="region of interest" description="Disordered" evidence="3">
    <location>
        <begin position="346"/>
        <end position="434"/>
    </location>
</feature>
<feature type="domain" description="RRM" evidence="4">
    <location>
        <begin position="576"/>
        <end position="654"/>
    </location>
</feature>
<dbReference type="Pfam" id="PF00076">
    <property type="entry name" value="RRM_1"/>
    <property type="match status" value="1"/>
</dbReference>
<keyword evidence="1 2" id="KW-0694">RNA-binding</keyword>
<gene>
    <name evidence="5" type="ORF">BP01DRAFT_304575</name>
</gene>